<keyword evidence="3" id="KW-1185">Reference proteome</keyword>
<dbReference type="RefSeq" id="WP_246905915.1">
    <property type="nucleotide sequence ID" value="NZ_JALJRB010000008.1"/>
</dbReference>
<name>A0AA41R3H7_9BACT</name>
<evidence type="ECO:0000313" key="3">
    <source>
        <dbReference type="Proteomes" id="UP001165427"/>
    </source>
</evidence>
<gene>
    <name evidence="2" type="ORF">MRX98_08985</name>
</gene>
<accession>A0AA41R3H7</accession>
<proteinExistence type="predicted"/>
<dbReference type="Gene3D" id="1.10.10.970">
    <property type="entry name" value="RNA 2'-phosphotransferase, Tpt1/KptA family, N-terminal domain"/>
    <property type="match status" value="1"/>
</dbReference>
<dbReference type="Gene3D" id="3.20.170.30">
    <property type="match status" value="1"/>
</dbReference>
<dbReference type="EC" id="2.7.1.-" evidence="2"/>
<feature type="region of interest" description="Disordered" evidence="1">
    <location>
        <begin position="178"/>
        <end position="238"/>
    </location>
</feature>
<keyword evidence="2" id="KW-0808">Transferase</keyword>
<dbReference type="InterPro" id="IPR042081">
    <property type="entry name" value="RNA_2'-PTrans_C"/>
</dbReference>
<dbReference type="AlphaFoldDB" id="A0AA41R3H7"/>
<feature type="compositionally biased region" description="Basic and acidic residues" evidence="1">
    <location>
        <begin position="207"/>
        <end position="223"/>
    </location>
</feature>
<dbReference type="InterPro" id="IPR042080">
    <property type="entry name" value="RNA_2'-PTrans_N"/>
</dbReference>
<dbReference type="Pfam" id="PF01885">
    <property type="entry name" value="PTS_2-RNA"/>
    <property type="match status" value="1"/>
</dbReference>
<reference evidence="2" key="1">
    <citation type="submission" date="2022-04" db="EMBL/GenBank/DDBJ databases">
        <title>Desulfatitalea alkaliphila sp. nov., a novel anaerobic sulfate-reducing bacterium isolated from terrestrial mud volcano, Taman Peninsula, Russia.</title>
        <authorList>
            <person name="Khomyakova M.A."/>
            <person name="Merkel A.Y."/>
            <person name="Slobodkin A.I."/>
        </authorList>
    </citation>
    <scope>NUCLEOTIDE SEQUENCE</scope>
    <source>
        <strain evidence="2">M08but</strain>
    </source>
</reference>
<evidence type="ECO:0000313" key="2">
    <source>
        <dbReference type="EMBL" id="MCJ8500703.1"/>
    </source>
</evidence>
<dbReference type="EMBL" id="JALJRB010000008">
    <property type="protein sequence ID" value="MCJ8500703.1"/>
    <property type="molecule type" value="Genomic_DNA"/>
</dbReference>
<sequence length="238" mass="26433">MAKFLGYALGRRPDAFGLVPDAEGFVKIKTLLQGLQGDPEWRHVRQGDLQMVVLTEQPPPIEIHEAQVRATDRAHLPKMAMAQDLPKLLYTTVRRRAYPAVHANGIGPIGGSHVMLTTDARQAERIGRRWDNEPVVLTVQVAEARTAGVVFHCYGDALFLADGIPVGAFTGPPLPKVPPAKAAVEPSPRPKTPGSFFPDISALAGKGDPDRNERTRRDEASWKKDRRRARREKERERF</sequence>
<dbReference type="SUPFAM" id="SSF56399">
    <property type="entry name" value="ADP-ribosylation"/>
    <property type="match status" value="1"/>
</dbReference>
<organism evidence="2 3">
    <name type="scientific">Desulfatitalea alkaliphila</name>
    <dbReference type="NCBI Taxonomy" id="2929485"/>
    <lineage>
        <taxon>Bacteria</taxon>
        <taxon>Pseudomonadati</taxon>
        <taxon>Thermodesulfobacteriota</taxon>
        <taxon>Desulfobacteria</taxon>
        <taxon>Desulfobacterales</taxon>
        <taxon>Desulfosarcinaceae</taxon>
        <taxon>Desulfatitalea</taxon>
    </lineage>
</organism>
<comment type="caution">
    <text evidence="2">The sequence shown here is derived from an EMBL/GenBank/DDBJ whole genome shotgun (WGS) entry which is preliminary data.</text>
</comment>
<dbReference type="GO" id="GO:0016740">
    <property type="term" value="F:transferase activity"/>
    <property type="evidence" value="ECO:0007669"/>
    <property type="project" value="UniProtKB-KW"/>
</dbReference>
<evidence type="ECO:0000256" key="1">
    <source>
        <dbReference type="SAM" id="MobiDB-lite"/>
    </source>
</evidence>
<dbReference type="InterPro" id="IPR002745">
    <property type="entry name" value="Ptrans_KptA/Tpt1"/>
</dbReference>
<dbReference type="Proteomes" id="UP001165427">
    <property type="component" value="Unassembled WGS sequence"/>
</dbReference>
<protein>
    <submittedName>
        <fullName evidence="2">RNA 2'-phosphotransferase</fullName>
        <ecNumber evidence="2">2.7.1.-</ecNumber>
    </submittedName>
</protein>